<dbReference type="CDD" id="cd02440">
    <property type="entry name" value="AdoMet_MTases"/>
    <property type="match status" value="1"/>
</dbReference>
<dbReference type="Gene3D" id="3.40.50.150">
    <property type="entry name" value="Vaccinia Virus protein VP39"/>
    <property type="match status" value="1"/>
</dbReference>
<evidence type="ECO:0000259" key="1">
    <source>
        <dbReference type="Pfam" id="PF13847"/>
    </source>
</evidence>
<accession>A0A5S9ILK6</accession>
<sequence>MRNKRSFIAHRRHVFYNPISESKIHKIIRELQLPENAVVVDIGCGNGEILVRIAKEYAIHARGVDICEATIQQAVRRGQGMQDIHFEHMDAQKFIQKIAPNSVDLVICTGSSHALGGYEKSLQVLIPLLKKNGQMLFAEGYWKQKPHSEYLQYLHASENDYYSHWQNVDVAIKHNLVPLYSHTASEEDFDNYEWLYSRSIEDYVIENPEDEDNEDMLKHIRLWRKNYLRYGRDTLGFALYLFRVISL</sequence>
<evidence type="ECO:0000313" key="2">
    <source>
        <dbReference type="EMBL" id="BBM83686.1"/>
    </source>
</evidence>
<dbReference type="EMBL" id="AP019860">
    <property type="protein sequence ID" value="BBM83686.1"/>
    <property type="molecule type" value="Genomic_DNA"/>
</dbReference>
<dbReference type="GO" id="GO:0008168">
    <property type="term" value="F:methyltransferase activity"/>
    <property type="evidence" value="ECO:0007669"/>
    <property type="project" value="UniProtKB-KW"/>
</dbReference>
<protein>
    <submittedName>
        <fullName evidence="2">SAM-dependent methyltransferase</fullName>
    </submittedName>
</protein>
<feature type="domain" description="Methyltransferase" evidence="1">
    <location>
        <begin position="35"/>
        <end position="147"/>
    </location>
</feature>
<proteinExistence type="predicted"/>
<keyword evidence="2" id="KW-0489">Methyltransferase</keyword>
<dbReference type="Pfam" id="PF13847">
    <property type="entry name" value="Methyltransf_31"/>
    <property type="match status" value="1"/>
</dbReference>
<gene>
    <name evidence="2" type="ORF">UABAM_02039</name>
</gene>
<dbReference type="KEGG" id="uam:UABAM_02039"/>
<dbReference type="RefSeq" id="WP_151967877.1">
    <property type="nucleotide sequence ID" value="NZ_AP019860.1"/>
</dbReference>
<dbReference type="PANTHER" id="PTHR43667:SF2">
    <property type="entry name" value="FATTY ACID C-METHYL TRANSFERASE"/>
    <property type="match status" value="1"/>
</dbReference>
<dbReference type="InterPro" id="IPR050723">
    <property type="entry name" value="CFA/CMAS"/>
</dbReference>
<dbReference type="SUPFAM" id="SSF53335">
    <property type="entry name" value="S-adenosyl-L-methionine-dependent methyltransferases"/>
    <property type="match status" value="1"/>
</dbReference>
<reference evidence="2 3" key="1">
    <citation type="submission" date="2019-08" db="EMBL/GenBank/DDBJ databases">
        <title>Complete genome sequence of Candidatus Uab amorphum.</title>
        <authorList>
            <person name="Shiratori T."/>
            <person name="Suzuki S."/>
            <person name="Kakizawa Y."/>
            <person name="Ishida K."/>
        </authorList>
    </citation>
    <scope>NUCLEOTIDE SEQUENCE [LARGE SCALE GENOMIC DNA]</scope>
    <source>
        <strain evidence="2 3">SRT547</strain>
    </source>
</reference>
<name>A0A5S9ILK6_UABAM</name>
<dbReference type="InterPro" id="IPR025714">
    <property type="entry name" value="Methyltranfer_dom"/>
</dbReference>
<dbReference type="GO" id="GO:0032259">
    <property type="term" value="P:methylation"/>
    <property type="evidence" value="ECO:0007669"/>
    <property type="project" value="UniProtKB-KW"/>
</dbReference>
<dbReference type="Proteomes" id="UP000326354">
    <property type="component" value="Chromosome"/>
</dbReference>
<evidence type="ECO:0000313" key="3">
    <source>
        <dbReference type="Proteomes" id="UP000326354"/>
    </source>
</evidence>
<dbReference type="AlphaFoldDB" id="A0A5S9ILK6"/>
<keyword evidence="3" id="KW-1185">Reference proteome</keyword>
<dbReference type="OrthoDB" id="9792690at2"/>
<dbReference type="PANTHER" id="PTHR43667">
    <property type="entry name" value="CYCLOPROPANE-FATTY-ACYL-PHOSPHOLIPID SYNTHASE"/>
    <property type="match status" value="1"/>
</dbReference>
<keyword evidence="2" id="KW-0808">Transferase</keyword>
<organism evidence="2 3">
    <name type="scientific">Uabimicrobium amorphum</name>
    <dbReference type="NCBI Taxonomy" id="2596890"/>
    <lineage>
        <taxon>Bacteria</taxon>
        <taxon>Pseudomonadati</taxon>
        <taxon>Planctomycetota</taxon>
        <taxon>Candidatus Uabimicrobiia</taxon>
        <taxon>Candidatus Uabimicrobiales</taxon>
        <taxon>Candidatus Uabimicrobiaceae</taxon>
        <taxon>Candidatus Uabimicrobium</taxon>
    </lineage>
</organism>
<dbReference type="InterPro" id="IPR029063">
    <property type="entry name" value="SAM-dependent_MTases_sf"/>
</dbReference>